<gene>
    <name evidence="2" type="ORF">U9M48_043296</name>
</gene>
<dbReference type="InterPro" id="IPR001584">
    <property type="entry name" value="Integrase_cat-core"/>
</dbReference>
<dbReference type="GO" id="GO:0003676">
    <property type="term" value="F:nucleic acid binding"/>
    <property type="evidence" value="ECO:0007669"/>
    <property type="project" value="InterPro"/>
</dbReference>
<organism evidence="2 3">
    <name type="scientific">Paspalum notatum var. saurae</name>
    <dbReference type="NCBI Taxonomy" id="547442"/>
    <lineage>
        <taxon>Eukaryota</taxon>
        <taxon>Viridiplantae</taxon>
        <taxon>Streptophyta</taxon>
        <taxon>Embryophyta</taxon>
        <taxon>Tracheophyta</taxon>
        <taxon>Spermatophyta</taxon>
        <taxon>Magnoliopsida</taxon>
        <taxon>Liliopsida</taxon>
        <taxon>Poales</taxon>
        <taxon>Poaceae</taxon>
        <taxon>PACMAD clade</taxon>
        <taxon>Panicoideae</taxon>
        <taxon>Andropogonodae</taxon>
        <taxon>Paspaleae</taxon>
        <taxon>Paspalinae</taxon>
        <taxon>Paspalum</taxon>
    </lineage>
</organism>
<reference evidence="2 3" key="1">
    <citation type="submission" date="2024-02" db="EMBL/GenBank/DDBJ databases">
        <title>High-quality chromosome-scale genome assembly of Pensacola bahiagrass (Paspalum notatum Flugge var. saurae).</title>
        <authorList>
            <person name="Vega J.M."/>
            <person name="Podio M."/>
            <person name="Orjuela J."/>
            <person name="Siena L.A."/>
            <person name="Pessino S.C."/>
            <person name="Combes M.C."/>
            <person name="Mariac C."/>
            <person name="Albertini E."/>
            <person name="Pupilli F."/>
            <person name="Ortiz J.P.A."/>
            <person name="Leblanc O."/>
        </authorList>
    </citation>
    <scope>NUCLEOTIDE SEQUENCE [LARGE SCALE GENOMIC DNA]</scope>
    <source>
        <strain evidence="2">R1</strain>
        <tissue evidence="2">Leaf</tissue>
    </source>
</reference>
<dbReference type="InterPro" id="IPR039537">
    <property type="entry name" value="Retrotran_Ty1/copia-like"/>
</dbReference>
<keyword evidence="3" id="KW-1185">Reference proteome</keyword>
<sequence>MHHHGVTFITFTDDFSRYGYVYLMRHKSESFEKFKEFHNEVQNHIGKTIKFLRLDRGGEYLSQEFGDHLRRCGIVPQLTPPGTPQWNGVSERRNITLLDMVRSMMSQTYLPLYFWGYALETVVFILNRAPSKAIEKTPYEIWTGKRPTYVKRLTSDNLTPKSEKCIFVGYPRETKGYYFYNRNENKVFVVRNGVFLEKEFLSKGVSGSSVHLEEI</sequence>
<proteinExistence type="predicted"/>
<dbReference type="PROSITE" id="PS50994">
    <property type="entry name" value="INTEGRASE"/>
    <property type="match status" value="1"/>
</dbReference>
<dbReference type="EMBL" id="CP144754">
    <property type="protein sequence ID" value="WVZ97784.1"/>
    <property type="molecule type" value="Genomic_DNA"/>
</dbReference>
<dbReference type="SUPFAM" id="SSF53098">
    <property type="entry name" value="Ribonuclease H-like"/>
    <property type="match status" value="1"/>
</dbReference>
<dbReference type="Pfam" id="PF25597">
    <property type="entry name" value="SH3_retrovirus"/>
    <property type="match status" value="1"/>
</dbReference>
<dbReference type="AlphaFoldDB" id="A0AAQ3USH3"/>
<dbReference type="InterPro" id="IPR036397">
    <property type="entry name" value="RNaseH_sf"/>
</dbReference>
<evidence type="ECO:0000313" key="2">
    <source>
        <dbReference type="EMBL" id="WVZ97784.1"/>
    </source>
</evidence>
<feature type="domain" description="Integrase catalytic" evidence="1">
    <location>
        <begin position="1"/>
        <end position="146"/>
    </location>
</feature>
<dbReference type="PANTHER" id="PTHR42648">
    <property type="entry name" value="TRANSPOSASE, PUTATIVE-RELATED"/>
    <property type="match status" value="1"/>
</dbReference>
<dbReference type="GO" id="GO:0015074">
    <property type="term" value="P:DNA integration"/>
    <property type="evidence" value="ECO:0007669"/>
    <property type="project" value="InterPro"/>
</dbReference>
<dbReference type="PANTHER" id="PTHR42648:SF27">
    <property type="entry name" value="RNA-DIRECTED DNA POLYMERASE"/>
    <property type="match status" value="1"/>
</dbReference>
<evidence type="ECO:0000259" key="1">
    <source>
        <dbReference type="PROSITE" id="PS50994"/>
    </source>
</evidence>
<accession>A0AAQ3USH3</accession>
<dbReference type="InterPro" id="IPR057670">
    <property type="entry name" value="SH3_retrovirus"/>
</dbReference>
<evidence type="ECO:0000313" key="3">
    <source>
        <dbReference type="Proteomes" id="UP001341281"/>
    </source>
</evidence>
<dbReference type="Proteomes" id="UP001341281">
    <property type="component" value="Chromosome 10"/>
</dbReference>
<dbReference type="InterPro" id="IPR012337">
    <property type="entry name" value="RNaseH-like_sf"/>
</dbReference>
<name>A0AAQ3USH3_PASNO</name>
<protein>
    <recommendedName>
        <fullName evidence="1">Integrase catalytic domain-containing protein</fullName>
    </recommendedName>
</protein>
<dbReference type="Gene3D" id="3.30.420.10">
    <property type="entry name" value="Ribonuclease H-like superfamily/Ribonuclease H"/>
    <property type="match status" value="1"/>
</dbReference>